<evidence type="ECO:0000313" key="3">
    <source>
        <dbReference type="Proteomes" id="UP000008461"/>
    </source>
</evidence>
<dbReference type="SUPFAM" id="SSF54593">
    <property type="entry name" value="Glyoxalase/Bleomycin resistance protein/Dihydroxybiphenyl dioxygenase"/>
    <property type="match status" value="1"/>
</dbReference>
<dbReference type="Proteomes" id="UP000008461">
    <property type="component" value="Chromosome"/>
</dbReference>
<dbReference type="Gene3D" id="3.10.180.10">
    <property type="entry name" value="2,3-Dihydroxybiphenyl 1,2-Dioxygenase, domain 1"/>
    <property type="match status" value="1"/>
</dbReference>
<proteinExistence type="predicted"/>
<dbReference type="HOGENOM" id="CLU_127592_0_2_10"/>
<dbReference type="PANTHER" id="PTHR33993:SF2">
    <property type="entry name" value="VOC DOMAIN-CONTAINING PROTEIN"/>
    <property type="match status" value="1"/>
</dbReference>
<protein>
    <submittedName>
        <fullName evidence="2">Glyoxalase/bleomycin resistance protein/dioxygenase</fullName>
    </submittedName>
</protein>
<gene>
    <name evidence="2" type="ordered locus">Halhy_2504</name>
</gene>
<dbReference type="EMBL" id="CP002691">
    <property type="protein sequence ID" value="AEE50377.1"/>
    <property type="molecule type" value="Genomic_DNA"/>
</dbReference>
<organism evidence="2 3">
    <name type="scientific">Haliscomenobacter hydrossis (strain ATCC 27775 / DSM 1100 / LMG 10767 / O)</name>
    <dbReference type="NCBI Taxonomy" id="760192"/>
    <lineage>
        <taxon>Bacteria</taxon>
        <taxon>Pseudomonadati</taxon>
        <taxon>Bacteroidota</taxon>
        <taxon>Saprospiria</taxon>
        <taxon>Saprospirales</taxon>
        <taxon>Haliscomenobacteraceae</taxon>
        <taxon>Haliscomenobacter</taxon>
    </lineage>
</organism>
<sequence>MKPIWIEIPTTDIQRAKTFYESVFDEKLQLLDMGEFKMAIFTSGGFALCQLKDVYRPSTEGPLIYLNGNPDLNTILEKVAPAGGEILIEKRQISEEQGYMAVFTDTEGNRLGLRSKN</sequence>
<dbReference type="InterPro" id="IPR052164">
    <property type="entry name" value="Anthracycline_SecMetBiosynth"/>
</dbReference>
<dbReference type="OrthoDB" id="9804235at2"/>
<dbReference type="STRING" id="760192.Halhy_2504"/>
<dbReference type="Pfam" id="PF00903">
    <property type="entry name" value="Glyoxalase"/>
    <property type="match status" value="1"/>
</dbReference>
<keyword evidence="3" id="KW-1185">Reference proteome</keyword>
<reference key="2">
    <citation type="submission" date="2011-04" db="EMBL/GenBank/DDBJ databases">
        <title>Complete sequence of chromosome of Haliscomenobacter hydrossis DSM 1100.</title>
        <authorList>
            <consortium name="US DOE Joint Genome Institute (JGI-PGF)"/>
            <person name="Lucas S."/>
            <person name="Han J."/>
            <person name="Lapidus A."/>
            <person name="Bruce D."/>
            <person name="Goodwin L."/>
            <person name="Pitluck S."/>
            <person name="Peters L."/>
            <person name="Kyrpides N."/>
            <person name="Mavromatis K."/>
            <person name="Ivanova N."/>
            <person name="Ovchinnikova G."/>
            <person name="Pagani I."/>
            <person name="Daligault H."/>
            <person name="Detter J.C."/>
            <person name="Han C."/>
            <person name="Land M."/>
            <person name="Hauser L."/>
            <person name="Markowitz V."/>
            <person name="Cheng J.-F."/>
            <person name="Hugenholtz P."/>
            <person name="Woyke T."/>
            <person name="Wu D."/>
            <person name="Verbarg S."/>
            <person name="Frueling A."/>
            <person name="Brambilla E."/>
            <person name="Klenk H.-P."/>
            <person name="Eisen J.A."/>
        </authorList>
    </citation>
    <scope>NUCLEOTIDE SEQUENCE</scope>
    <source>
        <strain>DSM 1100</strain>
    </source>
</reference>
<dbReference type="eggNOG" id="COG3324">
    <property type="taxonomic scope" value="Bacteria"/>
</dbReference>
<accession>F4KXK6</accession>
<evidence type="ECO:0000259" key="1">
    <source>
        <dbReference type="Pfam" id="PF00903"/>
    </source>
</evidence>
<dbReference type="RefSeq" id="WP_013764926.1">
    <property type="nucleotide sequence ID" value="NC_015510.1"/>
</dbReference>
<dbReference type="PANTHER" id="PTHR33993">
    <property type="entry name" value="GLYOXALASE-RELATED"/>
    <property type="match status" value="1"/>
</dbReference>
<reference evidence="2 3" key="1">
    <citation type="journal article" date="2011" name="Stand. Genomic Sci.">
        <title>Complete genome sequence of Haliscomenobacter hydrossis type strain (O).</title>
        <authorList>
            <consortium name="US DOE Joint Genome Institute (JGI-PGF)"/>
            <person name="Daligault H."/>
            <person name="Lapidus A."/>
            <person name="Zeytun A."/>
            <person name="Nolan M."/>
            <person name="Lucas S."/>
            <person name="Del Rio T.G."/>
            <person name="Tice H."/>
            <person name="Cheng J.F."/>
            <person name="Tapia R."/>
            <person name="Han C."/>
            <person name="Goodwin L."/>
            <person name="Pitluck S."/>
            <person name="Liolios K."/>
            <person name="Pagani I."/>
            <person name="Ivanova N."/>
            <person name="Huntemann M."/>
            <person name="Mavromatis K."/>
            <person name="Mikhailova N."/>
            <person name="Pati A."/>
            <person name="Chen A."/>
            <person name="Palaniappan K."/>
            <person name="Land M."/>
            <person name="Hauser L."/>
            <person name="Brambilla E.M."/>
            <person name="Rohde M."/>
            <person name="Verbarg S."/>
            <person name="Goker M."/>
            <person name="Bristow J."/>
            <person name="Eisen J.A."/>
            <person name="Markowitz V."/>
            <person name="Hugenholtz P."/>
            <person name="Kyrpides N.C."/>
            <person name="Klenk H.P."/>
            <person name="Woyke T."/>
        </authorList>
    </citation>
    <scope>NUCLEOTIDE SEQUENCE [LARGE SCALE GENOMIC DNA]</scope>
    <source>
        <strain evidence="3">ATCC 27775 / DSM 1100 / LMG 10767 / O</strain>
    </source>
</reference>
<dbReference type="CDD" id="cd07247">
    <property type="entry name" value="SgaA_N_like"/>
    <property type="match status" value="1"/>
</dbReference>
<evidence type="ECO:0000313" key="2">
    <source>
        <dbReference type="EMBL" id="AEE50377.1"/>
    </source>
</evidence>
<dbReference type="InterPro" id="IPR004360">
    <property type="entry name" value="Glyas_Fos-R_dOase_dom"/>
</dbReference>
<dbReference type="AlphaFoldDB" id="F4KXK6"/>
<name>F4KXK6_HALH1</name>
<dbReference type="KEGG" id="hhy:Halhy_2504"/>
<feature type="domain" description="Glyoxalase/fosfomycin resistance/dioxygenase" evidence="1">
    <location>
        <begin position="5"/>
        <end position="111"/>
    </location>
</feature>
<dbReference type="InterPro" id="IPR029068">
    <property type="entry name" value="Glyas_Bleomycin-R_OHBP_Dase"/>
</dbReference>